<evidence type="ECO:0000256" key="7">
    <source>
        <dbReference type="SAM" id="Phobius"/>
    </source>
</evidence>
<reference evidence="10 11" key="1">
    <citation type="submission" date="2018-08" db="EMBL/GenBank/DDBJ databases">
        <title>Bacillus chawlae sp. nov., Bacillus glennii sp. nov., and Bacillus saganii sp. nov. Isolated from the Vehicle Assembly Building at Kennedy Space Center where the Viking Spacecraft were Assembled.</title>
        <authorList>
            <person name="Seuylemezian A."/>
            <person name="Vaishampayan P."/>
        </authorList>
    </citation>
    <scope>NUCLEOTIDE SEQUENCE [LARGE SCALE GENOMIC DNA]</scope>
    <source>
        <strain evidence="10 11">V44-8</strain>
    </source>
</reference>
<dbReference type="GO" id="GO:0007165">
    <property type="term" value="P:signal transduction"/>
    <property type="evidence" value="ECO:0007669"/>
    <property type="project" value="UniProtKB-KW"/>
</dbReference>
<dbReference type="PANTHER" id="PTHR32089:SF112">
    <property type="entry name" value="LYSOZYME-LIKE PROTEIN-RELATED"/>
    <property type="match status" value="1"/>
</dbReference>
<dbReference type="Proteomes" id="UP000262939">
    <property type="component" value="Unassembled WGS sequence"/>
</dbReference>
<dbReference type="PROSITE" id="PS50885">
    <property type="entry name" value="HAMP"/>
    <property type="match status" value="1"/>
</dbReference>
<dbReference type="AlphaFoldDB" id="A0A372LDF6"/>
<dbReference type="Pfam" id="PF00672">
    <property type="entry name" value="HAMP"/>
    <property type="match status" value="1"/>
</dbReference>
<comment type="similarity">
    <text evidence="5">Belongs to the methyl-accepting chemotaxis (MCP) protein family.</text>
</comment>
<evidence type="ECO:0000256" key="4">
    <source>
        <dbReference type="ARBA" id="ARBA00023224"/>
    </source>
</evidence>
<dbReference type="InterPro" id="IPR024478">
    <property type="entry name" value="HlyB_4HB_MCP"/>
</dbReference>
<proteinExistence type="inferred from homology"/>
<evidence type="ECO:0000313" key="10">
    <source>
        <dbReference type="EMBL" id="RFU64017.1"/>
    </source>
</evidence>
<name>A0A372LDF6_9BACI</name>
<dbReference type="PANTHER" id="PTHR32089">
    <property type="entry name" value="METHYL-ACCEPTING CHEMOTAXIS PROTEIN MCPB"/>
    <property type="match status" value="1"/>
</dbReference>
<keyword evidence="4 6" id="KW-0807">Transducer</keyword>
<feature type="transmembrane region" description="Helical" evidence="7">
    <location>
        <begin position="13"/>
        <end position="32"/>
    </location>
</feature>
<feature type="transmembrane region" description="Helical" evidence="7">
    <location>
        <begin position="192"/>
        <end position="211"/>
    </location>
</feature>
<accession>A0A372LDF6</accession>
<keyword evidence="11" id="KW-1185">Reference proteome</keyword>
<organism evidence="10 11">
    <name type="scientific">Peribacillus glennii</name>
    <dbReference type="NCBI Taxonomy" id="2303991"/>
    <lineage>
        <taxon>Bacteria</taxon>
        <taxon>Bacillati</taxon>
        <taxon>Bacillota</taxon>
        <taxon>Bacilli</taxon>
        <taxon>Bacillales</taxon>
        <taxon>Bacillaceae</taxon>
        <taxon>Peribacillus</taxon>
    </lineage>
</organism>
<dbReference type="Gene3D" id="1.10.287.950">
    <property type="entry name" value="Methyl-accepting chemotaxis protein"/>
    <property type="match status" value="1"/>
</dbReference>
<gene>
    <name evidence="10" type="ORF">D0466_10745</name>
</gene>
<dbReference type="RefSeq" id="WP_117322653.1">
    <property type="nucleotide sequence ID" value="NZ_QVTD01000005.1"/>
</dbReference>
<evidence type="ECO:0000256" key="2">
    <source>
        <dbReference type="ARBA" id="ARBA00022475"/>
    </source>
</evidence>
<dbReference type="SMART" id="SM00283">
    <property type="entry name" value="MA"/>
    <property type="match status" value="1"/>
</dbReference>
<evidence type="ECO:0000313" key="11">
    <source>
        <dbReference type="Proteomes" id="UP000262939"/>
    </source>
</evidence>
<evidence type="ECO:0000256" key="1">
    <source>
        <dbReference type="ARBA" id="ARBA00004236"/>
    </source>
</evidence>
<feature type="domain" description="Methyl-accepting transducer" evidence="8">
    <location>
        <begin position="270"/>
        <end position="513"/>
    </location>
</feature>
<keyword evidence="7" id="KW-0812">Transmembrane</keyword>
<dbReference type="EMBL" id="QVTD01000005">
    <property type="protein sequence ID" value="RFU64017.1"/>
    <property type="molecule type" value="Genomic_DNA"/>
</dbReference>
<keyword evidence="7" id="KW-1133">Transmembrane helix</keyword>
<dbReference type="GO" id="GO:0006935">
    <property type="term" value="P:chemotaxis"/>
    <property type="evidence" value="ECO:0007669"/>
    <property type="project" value="UniProtKB-ARBA"/>
</dbReference>
<dbReference type="Pfam" id="PF00015">
    <property type="entry name" value="MCPsignal"/>
    <property type="match status" value="1"/>
</dbReference>
<dbReference type="GO" id="GO:0005886">
    <property type="term" value="C:plasma membrane"/>
    <property type="evidence" value="ECO:0007669"/>
    <property type="project" value="UniProtKB-SubCell"/>
</dbReference>
<dbReference type="CDD" id="cd11386">
    <property type="entry name" value="MCP_signal"/>
    <property type="match status" value="1"/>
</dbReference>
<evidence type="ECO:0000256" key="6">
    <source>
        <dbReference type="PROSITE-ProRule" id="PRU00284"/>
    </source>
</evidence>
<dbReference type="FunFam" id="1.10.287.950:FF:000001">
    <property type="entry name" value="Methyl-accepting chemotaxis sensory transducer"/>
    <property type="match status" value="1"/>
</dbReference>
<evidence type="ECO:0000259" key="8">
    <source>
        <dbReference type="PROSITE" id="PS50111"/>
    </source>
</evidence>
<keyword evidence="3 7" id="KW-0472">Membrane</keyword>
<keyword evidence="2" id="KW-1003">Cell membrane</keyword>
<evidence type="ECO:0000256" key="5">
    <source>
        <dbReference type="ARBA" id="ARBA00029447"/>
    </source>
</evidence>
<dbReference type="CDD" id="cd06225">
    <property type="entry name" value="HAMP"/>
    <property type="match status" value="1"/>
</dbReference>
<protein>
    <submittedName>
        <fullName evidence="10">Methyl-accepting chemotaxis protein</fullName>
    </submittedName>
</protein>
<evidence type="ECO:0000256" key="3">
    <source>
        <dbReference type="ARBA" id="ARBA00023136"/>
    </source>
</evidence>
<dbReference type="SMART" id="SM00304">
    <property type="entry name" value="HAMP"/>
    <property type="match status" value="2"/>
</dbReference>
<evidence type="ECO:0000259" key="9">
    <source>
        <dbReference type="PROSITE" id="PS50885"/>
    </source>
</evidence>
<feature type="domain" description="HAMP" evidence="9">
    <location>
        <begin position="213"/>
        <end position="265"/>
    </location>
</feature>
<dbReference type="OrthoDB" id="358716at2"/>
<comment type="subcellular location">
    <subcellularLocation>
        <location evidence="1">Cell membrane</location>
    </subcellularLocation>
</comment>
<dbReference type="InterPro" id="IPR003660">
    <property type="entry name" value="HAMP_dom"/>
</dbReference>
<dbReference type="Pfam" id="PF12729">
    <property type="entry name" value="4HB_MCP_1"/>
    <property type="match status" value="1"/>
</dbReference>
<dbReference type="PROSITE" id="PS50111">
    <property type="entry name" value="CHEMOTAXIS_TRANSDUC_2"/>
    <property type="match status" value="1"/>
</dbReference>
<dbReference type="SUPFAM" id="SSF58104">
    <property type="entry name" value="Methyl-accepting chemotaxis protein (MCP) signaling domain"/>
    <property type="match status" value="1"/>
</dbReference>
<dbReference type="InterPro" id="IPR004089">
    <property type="entry name" value="MCPsignal_dom"/>
</dbReference>
<comment type="caution">
    <text evidence="10">The sequence shown here is derived from an EMBL/GenBank/DDBJ whole genome shotgun (WGS) entry which is preliminary data.</text>
</comment>
<sequence length="529" mass="57799">MKWFYNLKTSVKLISAFAIMAIILGLVGFYGLNNLKKINTELEFMYKERLVPVQYISDSQVLYQRMRVQIRDMNFIAETKQEKTEREQMINDFREQIEANIEKYNSTLIIDEERELLNKFEPAWEEYNRIMDHAIESAYKGDVAEYKRIAPEFKAAGDKAEGILQELIDINDELAQKSSSDGNDLYNSSRTVTISIIIAAVIISIGFGYFISQIISRPLNRVVGVVGNVAKGDLTETMDMDTKDEIGQLAKSIDEMVLSLRETVGGILSSAESVSAAAQQISATTEEIASGSTSQAHEAQSMNELFGELSVAINSVARSAEQASEMSNTTAEIAKDGGTVIRSSIEGMIQVNQQMSRLEEDSNQIGEIIEVIDDIASQTNLLALNAAIEAARAGDQGRGFAVVADEVRKLAERSSEATKEITAIIKGMQENTKQSVKAVGEGVVSSQKTGEAFENIIEMVNQSANKVTEIAAASEEQAAQTAEVMNSIESISAATEEAAASSEQTATTAESLAHLAEELNDSVAIFKIQ</sequence>